<dbReference type="AlphaFoldDB" id="A0A1N6SXY2"/>
<evidence type="ECO:0000256" key="1">
    <source>
        <dbReference type="SAM" id="SignalP"/>
    </source>
</evidence>
<dbReference type="RefSeq" id="WP_076426582.1">
    <property type="nucleotide sequence ID" value="NZ_FTMP01000004.1"/>
</dbReference>
<proteinExistence type="predicted"/>
<feature type="chain" id="PRO_5012862399" evidence="1">
    <location>
        <begin position="21"/>
        <end position="494"/>
    </location>
</feature>
<dbReference type="Proteomes" id="UP000185841">
    <property type="component" value="Unassembled WGS sequence"/>
</dbReference>
<name>A0A1N6SXY2_AQUAC</name>
<accession>A0A1N6SXY2</accession>
<sequence length="494" mass="53984">MKTFNRLCWLALVVAAPLQAQPSAADFCMFQVGHGSRIERGANVPVPDLLEQMIVLGNTANPVFIEHSGGQWHLDHTQRLVPEQGSARLATPENNFAVAPDGSIWNASLGRLHVRGPSDETFQPVALAGRPVILPDRAPIAWSSLYQAPVVAGQEGLYLLRGDRLAPLVQSPSAGLGRIVFLRDLPHFRALAIGDSEDRFFLLDATGHLRQMGQVDADDGSWWRSSVAELREQQGLLLSTDDESYLVPMQLQDGNYVPQQMRRQKPVVLSLGGHPDRSDTGRYFPSLDRVLAFGRLDGFSPFRPGAALQQMSVDGWQRVPDGEEAVLGNDPYLQELPSRRQLLINALDRLYLYSPESGLRAIPDSGTRDIGSYGLATELVELDRVLVRAPFGLYELTRAGRLKLVAPIEALANMTITNLVALPGSRAALLLTEQAAFVYTADGRLQPLHGSPAPEFSRSNDMAFGIAGRNLAIFQANNGHFAVAARESGHCPQE</sequence>
<dbReference type="EMBL" id="FTMP01000004">
    <property type="protein sequence ID" value="SIQ45726.1"/>
    <property type="molecule type" value="Genomic_DNA"/>
</dbReference>
<feature type="signal peptide" evidence="1">
    <location>
        <begin position="1"/>
        <end position="20"/>
    </location>
</feature>
<organism evidence="2 3">
    <name type="scientific">Aquipseudomonas alcaligenes</name>
    <name type="common">Pseudomonas alcaligenes</name>
    <dbReference type="NCBI Taxonomy" id="43263"/>
    <lineage>
        <taxon>Bacteria</taxon>
        <taxon>Pseudomonadati</taxon>
        <taxon>Pseudomonadota</taxon>
        <taxon>Gammaproteobacteria</taxon>
        <taxon>Pseudomonadales</taxon>
        <taxon>Pseudomonadaceae</taxon>
        <taxon>Aquipseudomonas</taxon>
    </lineage>
</organism>
<evidence type="ECO:0000313" key="2">
    <source>
        <dbReference type="EMBL" id="SIQ45726.1"/>
    </source>
</evidence>
<reference evidence="2 3" key="1">
    <citation type="submission" date="2017-01" db="EMBL/GenBank/DDBJ databases">
        <authorList>
            <person name="Mah S.A."/>
            <person name="Swanson W.J."/>
            <person name="Moy G.W."/>
            <person name="Vacquier V.D."/>
        </authorList>
    </citation>
    <scope>NUCLEOTIDE SEQUENCE [LARGE SCALE GENOMIC DNA]</scope>
    <source>
        <strain evidence="2 3">RU36E</strain>
    </source>
</reference>
<gene>
    <name evidence="2" type="ORF">SAMN05878282_104191</name>
</gene>
<keyword evidence="1" id="KW-0732">Signal</keyword>
<protein>
    <submittedName>
        <fullName evidence="2">Uncharacterized protein</fullName>
    </submittedName>
</protein>
<evidence type="ECO:0000313" key="3">
    <source>
        <dbReference type="Proteomes" id="UP000185841"/>
    </source>
</evidence>